<proteinExistence type="predicted"/>
<keyword evidence="13" id="KW-0862">Zinc</keyword>
<dbReference type="Proteomes" id="UP000290572">
    <property type="component" value="Unassembled WGS sequence"/>
</dbReference>
<evidence type="ECO:0000259" key="22">
    <source>
        <dbReference type="PROSITE" id="PS50089"/>
    </source>
</evidence>
<comment type="subcellular location">
    <subcellularLocation>
        <location evidence="3">Endosome</location>
    </subcellularLocation>
    <subcellularLocation>
        <location evidence="4">Lysosome</location>
    </subcellularLocation>
    <subcellularLocation>
        <location evidence="2">Membrane</location>
        <topology evidence="2">Peripheral membrane protein</topology>
    </subcellularLocation>
</comment>
<evidence type="ECO:0000256" key="14">
    <source>
        <dbReference type="ARBA" id="ARBA00023136"/>
    </source>
</evidence>
<keyword evidence="23" id="KW-0436">Ligase</keyword>
<reference evidence="23 24" key="1">
    <citation type="submission" date="2018-03" db="EMBL/GenBank/DDBJ databases">
        <title>Draft genome sequence of Rohu Carp (Labeo rohita).</title>
        <authorList>
            <person name="Das P."/>
            <person name="Kushwaha B."/>
            <person name="Joshi C.G."/>
            <person name="Kumar D."/>
            <person name="Nagpure N.S."/>
            <person name="Sahoo L."/>
            <person name="Das S.P."/>
            <person name="Bit A."/>
            <person name="Patnaik S."/>
            <person name="Meher P.K."/>
            <person name="Jayasankar P."/>
            <person name="Koringa P.G."/>
            <person name="Patel N.V."/>
            <person name="Hinsu A.T."/>
            <person name="Kumar R."/>
            <person name="Pandey M."/>
            <person name="Agarwal S."/>
            <person name="Srivastava S."/>
            <person name="Singh M."/>
            <person name="Iquebal M.A."/>
            <person name="Jaiswal S."/>
            <person name="Angadi U.B."/>
            <person name="Kumar N."/>
            <person name="Raza M."/>
            <person name="Shah T.M."/>
            <person name="Rai A."/>
            <person name="Jena J.K."/>
        </authorList>
    </citation>
    <scope>NUCLEOTIDE SEQUENCE [LARGE SCALE GENOMIC DNA]</scope>
    <source>
        <strain evidence="23">DASCIFA01</strain>
        <tissue evidence="23">Testis</tissue>
    </source>
</reference>
<dbReference type="SUPFAM" id="SSF53098">
    <property type="entry name" value="Ribonuclease H-like"/>
    <property type="match status" value="1"/>
</dbReference>
<dbReference type="SUPFAM" id="SSF57850">
    <property type="entry name" value="RING/U-box"/>
    <property type="match status" value="1"/>
</dbReference>
<evidence type="ECO:0000256" key="4">
    <source>
        <dbReference type="ARBA" id="ARBA00004371"/>
    </source>
</evidence>
<dbReference type="InterPro" id="IPR052035">
    <property type="entry name" value="ZnF_BED_domain_contain"/>
</dbReference>
<accession>A0A498MWI4</accession>
<keyword evidence="24" id="KW-1185">Reference proteome</keyword>
<feature type="region of interest" description="Disordered" evidence="21">
    <location>
        <begin position="374"/>
        <end position="401"/>
    </location>
</feature>
<feature type="domain" description="RING-type" evidence="22">
    <location>
        <begin position="137"/>
        <end position="177"/>
    </location>
</feature>
<name>A0A498MWI4_LABRO</name>
<dbReference type="GO" id="GO:0005768">
    <property type="term" value="C:endosome"/>
    <property type="evidence" value="ECO:0007669"/>
    <property type="project" value="UniProtKB-SubCell"/>
</dbReference>
<evidence type="ECO:0000256" key="16">
    <source>
        <dbReference type="ARBA" id="ARBA00023288"/>
    </source>
</evidence>
<dbReference type="GO" id="GO:0008270">
    <property type="term" value="F:zinc ion binding"/>
    <property type="evidence" value="ECO:0007669"/>
    <property type="project" value="UniProtKB-KW"/>
</dbReference>
<organism evidence="23 24">
    <name type="scientific">Labeo rohita</name>
    <name type="common">Indian major carp</name>
    <name type="synonym">Cyprinus rohita</name>
    <dbReference type="NCBI Taxonomy" id="84645"/>
    <lineage>
        <taxon>Eukaryota</taxon>
        <taxon>Metazoa</taxon>
        <taxon>Chordata</taxon>
        <taxon>Craniata</taxon>
        <taxon>Vertebrata</taxon>
        <taxon>Euteleostomi</taxon>
        <taxon>Actinopterygii</taxon>
        <taxon>Neopterygii</taxon>
        <taxon>Teleostei</taxon>
        <taxon>Ostariophysi</taxon>
        <taxon>Cypriniformes</taxon>
        <taxon>Cyprinidae</taxon>
        <taxon>Labeoninae</taxon>
        <taxon>Labeonini</taxon>
        <taxon>Labeo</taxon>
    </lineage>
</organism>
<comment type="pathway">
    <text evidence="5">Protein modification; protein ubiquitination.</text>
</comment>
<dbReference type="PROSITE" id="PS50089">
    <property type="entry name" value="ZF_RING_2"/>
    <property type="match status" value="1"/>
</dbReference>
<dbReference type="InterPro" id="IPR012337">
    <property type="entry name" value="RNaseH-like_sf"/>
</dbReference>
<evidence type="ECO:0000256" key="11">
    <source>
        <dbReference type="ARBA" id="ARBA00022771"/>
    </source>
</evidence>
<evidence type="ECO:0000256" key="19">
    <source>
        <dbReference type="ARBA" id="ARBA00042305"/>
    </source>
</evidence>
<evidence type="ECO:0000256" key="9">
    <source>
        <dbReference type="ARBA" id="ARBA00022723"/>
    </source>
</evidence>
<keyword evidence="11 20" id="KW-0863">Zinc-finger</keyword>
<keyword evidence="12" id="KW-0833">Ubl conjugation pathway</keyword>
<dbReference type="EC" id="2.3.2.27" evidence="6"/>
<evidence type="ECO:0000256" key="6">
    <source>
        <dbReference type="ARBA" id="ARBA00012483"/>
    </source>
</evidence>
<evidence type="ECO:0000256" key="15">
    <source>
        <dbReference type="ARBA" id="ARBA00023228"/>
    </source>
</evidence>
<dbReference type="InterPro" id="IPR001841">
    <property type="entry name" value="Znf_RING"/>
</dbReference>
<comment type="catalytic activity">
    <reaction evidence="1">
        <text>S-ubiquitinyl-[E2 ubiquitin-conjugating enzyme]-L-cysteine + [acceptor protein]-L-lysine = [E2 ubiquitin-conjugating enzyme]-L-cysteine + N(6)-ubiquitinyl-[acceptor protein]-L-lysine.</text>
        <dbReference type="EC" id="2.3.2.27"/>
    </reaction>
</comment>
<evidence type="ECO:0000256" key="20">
    <source>
        <dbReference type="PROSITE-ProRule" id="PRU00175"/>
    </source>
</evidence>
<evidence type="ECO:0000256" key="21">
    <source>
        <dbReference type="SAM" id="MobiDB-lite"/>
    </source>
</evidence>
<evidence type="ECO:0000256" key="1">
    <source>
        <dbReference type="ARBA" id="ARBA00000900"/>
    </source>
</evidence>
<evidence type="ECO:0000256" key="12">
    <source>
        <dbReference type="ARBA" id="ARBA00022786"/>
    </source>
</evidence>
<keyword evidence="14" id="KW-0472">Membrane</keyword>
<evidence type="ECO:0000313" key="23">
    <source>
        <dbReference type="EMBL" id="RXN25110.1"/>
    </source>
</evidence>
<feature type="compositionally biased region" description="Acidic residues" evidence="21">
    <location>
        <begin position="375"/>
        <end position="397"/>
    </location>
</feature>
<keyword evidence="9" id="KW-0479">Metal-binding</keyword>
<dbReference type="InterPro" id="IPR008906">
    <property type="entry name" value="HATC_C_dom"/>
</dbReference>
<dbReference type="Pfam" id="PF13639">
    <property type="entry name" value="zf-RING_2"/>
    <property type="match status" value="1"/>
</dbReference>
<dbReference type="InterPro" id="IPR013083">
    <property type="entry name" value="Znf_RING/FYVE/PHD"/>
</dbReference>
<dbReference type="PANTHER" id="PTHR46481:SF4">
    <property type="entry name" value="ZINC FINGER BED DOMAIN-CONTAINING PROTEIN 4"/>
    <property type="match status" value="1"/>
</dbReference>
<evidence type="ECO:0000256" key="8">
    <source>
        <dbReference type="ARBA" id="ARBA00022707"/>
    </source>
</evidence>
<comment type="caution">
    <text evidence="23">The sequence shown here is derived from an EMBL/GenBank/DDBJ whole genome shotgun (WGS) entry which is preliminary data.</text>
</comment>
<dbReference type="SMART" id="SM00184">
    <property type="entry name" value="RING"/>
    <property type="match status" value="1"/>
</dbReference>
<keyword evidence="7" id="KW-0808">Transferase</keyword>
<evidence type="ECO:0000256" key="17">
    <source>
        <dbReference type="ARBA" id="ARBA00040227"/>
    </source>
</evidence>
<dbReference type="FunFam" id="3.30.40.10:FF:000235">
    <property type="entry name" value="E3 ubiquitin-protein ligase ZNRF1"/>
    <property type="match status" value="1"/>
</dbReference>
<dbReference type="PANTHER" id="PTHR46481">
    <property type="entry name" value="ZINC FINGER BED DOMAIN-CONTAINING PROTEIN 4"/>
    <property type="match status" value="1"/>
</dbReference>
<sequence>MGPKQSIQSAGVRVRSYSGSDLNFSDGRAAVLRFYAGGSTGQIGERFQYSPQRPRSFTHSGVIPIGGRRDETDGQRTLLIGSLPAHLTPHMLGAGFDCPVCSKFVCSDEIEDHLLMCFSKPRLHYNDDVLSRESGECSICLEDMIQGDTIARLPCLCVYHKGCINEGFEVNRSCPEHPTYQHLRQIPDVVKQPARKEERPSMSGAFFSHIKYKPDSQEQRIKEEAIAKWVARTAHPPRTVEDEEFINMMEKIDKRLTVPKKTKITNLVDQMYLAEKVKFKNRLAMARKVTIGIDIWTKKGLTASFLAVSACYFNVQDSKAEHILLNLKEMVHPHTANSIVTLVEECTEEWGIPKEKIIMIITDNGSNMVSAFRVEEEDTSSDENDSNKDSDEEEEADERYGTLERTPCVVHTLQLVVNMVKKEQAIKRLLDKVRHLVRQFRKSSVATERLLEQCGLILIKDCETRWSSSFLMLSRLLEVKDHVTSVDDTMGWDCLLPSEWQKVAILKDLLLLFAEHTKVLESDTCCFSLVVPAILDLRSHLSDFSLAHARSYRDVATLAQKMSANMDLRFSCFLDVSASNFSPLAAAACFVDASVSAETLIDNDNDDIQNLLSKAEEYITRTSRSVPYQEEVTDDEDIRNAEVSEVPLQKRPRFRFFSAHRPSSKPKTSKASIRQEVQKFKESLSHANPEESGMDFWSSQSSTMYPLLKPLALDLLAMPASEAFAERVFSLTGDLSSGRRNRARITLERSAFLKLNKV</sequence>
<protein>
    <recommendedName>
        <fullName evidence="17">E3 ubiquitin-protein ligase ZNRF1</fullName>
        <ecNumber evidence="6">2.3.2.27</ecNumber>
    </recommendedName>
    <alternativeName>
        <fullName evidence="18">RING-type E3 ubiquitin transferase ZNRF1</fullName>
    </alternativeName>
    <alternativeName>
        <fullName evidence="19">Zinc/RING finger protein 1</fullName>
    </alternativeName>
</protein>
<evidence type="ECO:0000256" key="13">
    <source>
        <dbReference type="ARBA" id="ARBA00022833"/>
    </source>
</evidence>
<dbReference type="Gene3D" id="3.30.40.10">
    <property type="entry name" value="Zinc/RING finger domain, C3HC4 (zinc finger)"/>
    <property type="match status" value="1"/>
</dbReference>
<dbReference type="GO" id="GO:0046983">
    <property type="term" value="F:protein dimerization activity"/>
    <property type="evidence" value="ECO:0007669"/>
    <property type="project" value="InterPro"/>
</dbReference>
<evidence type="ECO:0000313" key="24">
    <source>
        <dbReference type="Proteomes" id="UP000290572"/>
    </source>
</evidence>
<dbReference type="GO" id="GO:0061630">
    <property type="term" value="F:ubiquitin protein ligase activity"/>
    <property type="evidence" value="ECO:0007669"/>
    <property type="project" value="UniProtKB-EC"/>
</dbReference>
<dbReference type="GO" id="GO:0005764">
    <property type="term" value="C:lysosome"/>
    <property type="evidence" value="ECO:0007669"/>
    <property type="project" value="UniProtKB-SubCell"/>
</dbReference>
<keyword evidence="10" id="KW-0967">Endosome</keyword>
<keyword evidence="16" id="KW-0449">Lipoprotein</keyword>
<gene>
    <name evidence="23" type="ORF">ROHU_005988</name>
</gene>
<dbReference type="Pfam" id="PF05699">
    <property type="entry name" value="Dimer_Tnp_hAT"/>
    <property type="match status" value="1"/>
</dbReference>
<keyword evidence="8" id="KW-0519">Myristate</keyword>
<dbReference type="AlphaFoldDB" id="A0A498MWI4"/>
<evidence type="ECO:0000256" key="18">
    <source>
        <dbReference type="ARBA" id="ARBA00042177"/>
    </source>
</evidence>
<dbReference type="EMBL" id="QBIY01012432">
    <property type="protein sequence ID" value="RXN25110.1"/>
    <property type="molecule type" value="Genomic_DNA"/>
</dbReference>
<dbReference type="GO" id="GO:0016874">
    <property type="term" value="F:ligase activity"/>
    <property type="evidence" value="ECO:0007669"/>
    <property type="project" value="UniProtKB-KW"/>
</dbReference>
<keyword evidence="15" id="KW-0458">Lysosome</keyword>
<evidence type="ECO:0000256" key="10">
    <source>
        <dbReference type="ARBA" id="ARBA00022753"/>
    </source>
</evidence>
<evidence type="ECO:0000256" key="5">
    <source>
        <dbReference type="ARBA" id="ARBA00004906"/>
    </source>
</evidence>
<evidence type="ECO:0000256" key="3">
    <source>
        <dbReference type="ARBA" id="ARBA00004177"/>
    </source>
</evidence>
<dbReference type="GO" id="GO:0016020">
    <property type="term" value="C:membrane"/>
    <property type="evidence" value="ECO:0007669"/>
    <property type="project" value="UniProtKB-SubCell"/>
</dbReference>
<evidence type="ECO:0000256" key="7">
    <source>
        <dbReference type="ARBA" id="ARBA00022679"/>
    </source>
</evidence>
<evidence type="ECO:0000256" key="2">
    <source>
        <dbReference type="ARBA" id="ARBA00004170"/>
    </source>
</evidence>